<dbReference type="Pfam" id="PF12728">
    <property type="entry name" value="HTH_17"/>
    <property type="match status" value="1"/>
</dbReference>
<name>A0ABS0CF62_9NOCA</name>
<dbReference type="Proteomes" id="UP000807309">
    <property type="component" value="Unassembled WGS sequence"/>
</dbReference>
<organism evidence="2 3">
    <name type="scientific">Nocardia abscessus</name>
    <dbReference type="NCBI Taxonomy" id="120957"/>
    <lineage>
        <taxon>Bacteria</taxon>
        <taxon>Bacillati</taxon>
        <taxon>Actinomycetota</taxon>
        <taxon>Actinomycetes</taxon>
        <taxon>Mycobacteriales</taxon>
        <taxon>Nocardiaceae</taxon>
        <taxon>Nocardia</taxon>
    </lineage>
</organism>
<dbReference type="EMBL" id="JADLRE010000027">
    <property type="protein sequence ID" value="MBF6228921.1"/>
    <property type="molecule type" value="Genomic_DNA"/>
</dbReference>
<gene>
    <name evidence="2" type="ORF">IU470_28000</name>
</gene>
<evidence type="ECO:0000313" key="3">
    <source>
        <dbReference type="Proteomes" id="UP000807309"/>
    </source>
</evidence>
<proteinExistence type="predicted"/>
<feature type="domain" description="Helix-turn-helix" evidence="1">
    <location>
        <begin position="45"/>
        <end position="93"/>
    </location>
</feature>
<sequence length="102" mass="11458">MLRLLAGVAIRIADGEPISKKWLIDQIDSPSQTGDVNRSSSQGPLLTVPESANQLRISRWSIYDLIHRRQLLSVKIGRRRFIPSSELHRYVNSLPLSGGQLL</sequence>
<keyword evidence="3" id="KW-1185">Reference proteome</keyword>
<dbReference type="InterPro" id="IPR010093">
    <property type="entry name" value="SinI_DNA-bd"/>
</dbReference>
<accession>A0ABS0CF62</accession>
<dbReference type="InterPro" id="IPR041657">
    <property type="entry name" value="HTH_17"/>
</dbReference>
<evidence type="ECO:0000259" key="1">
    <source>
        <dbReference type="Pfam" id="PF12728"/>
    </source>
</evidence>
<comment type="caution">
    <text evidence="2">The sequence shown here is derived from an EMBL/GenBank/DDBJ whole genome shotgun (WGS) entry which is preliminary data.</text>
</comment>
<evidence type="ECO:0000313" key="2">
    <source>
        <dbReference type="EMBL" id="MBF6228921.1"/>
    </source>
</evidence>
<protein>
    <submittedName>
        <fullName evidence="2">Helix-turn-helix domain-containing protein</fullName>
    </submittedName>
</protein>
<dbReference type="NCBIfam" id="TIGR01764">
    <property type="entry name" value="excise"/>
    <property type="match status" value="1"/>
</dbReference>
<reference evidence="2 3" key="1">
    <citation type="submission" date="2020-10" db="EMBL/GenBank/DDBJ databases">
        <title>Identification of Nocardia species via Next-generation sequencing and recognition of intraspecies genetic diversity.</title>
        <authorList>
            <person name="Li P."/>
            <person name="Li P."/>
            <person name="Lu B."/>
        </authorList>
    </citation>
    <scope>NUCLEOTIDE SEQUENCE [LARGE SCALE GENOMIC DNA]</scope>
    <source>
        <strain evidence="2 3">N-11</strain>
    </source>
</reference>